<evidence type="ECO:0000259" key="4">
    <source>
        <dbReference type="PROSITE" id="PS51782"/>
    </source>
</evidence>
<keyword evidence="1" id="KW-0472">Membrane</keyword>
<protein>
    <submittedName>
        <fullName evidence="5">Uncharacterized protein</fullName>
    </submittedName>
</protein>
<dbReference type="PROSITE" id="PS00108">
    <property type="entry name" value="PROTEIN_KINASE_ST"/>
    <property type="match status" value="1"/>
</dbReference>
<feature type="domain" description="Protein kinase" evidence="3">
    <location>
        <begin position="342"/>
        <end position="612"/>
    </location>
</feature>
<dbReference type="Gene3D" id="3.10.350.10">
    <property type="entry name" value="LysM domain"/>
    <property type="match status" value="2"/>
</dbReference>
<dbReference type="SMART" id="SM00257">
    <property type="entry name" value="LysM"/>
    <property type="match status" value="2"/>
</dbReference>
<keyword evidence="2" id="KW-0732">Signal</keyword>
<dbReference type="EMBL" id="JACEIK010000036">
    <property type="protein sequence ID" value="MCD7447430.1"/>
    <property type="molecule type" value="Genomic_DNA"/>
</dbReference>
<organism evidence="5 6">
    <name type="scientific">Datura stramonium</name>
    <name type="common">Jimsonweed</name>
    <name type="synonym">Common thornapple</name>
    <dbReference type="NCBI Taxonomy" id="4076"/>
    <lineage>
        <taxon>Eukaryota</taxon>
        <taxon>Viridiplantae</taxon>
        <taxon>Streptophyta</taxon>
        <taxon>Embryophyta</taxon>
        <taxon>Tracheophyta</taxon>
        <taxon>Spermatophyta</taxon>
        <taxon>Magnoliopsida</taxon>
        <taxon>eudicotyledons</taxon>
        <taxon>Gunneridae</taxon>
        <taxon>Pentapetalae</taxon>
        <taxon>asterids</taxon>
        <taxon>lamiids</taxon>
        <taxon>Solanales</taxon>
        <taxon>Solanaceae</taxon>
        <taxon>Solanoideae</taxon>
        <taxon>Datureae</taxon>
        <taxon>Datura</taxon>
    </lineage>
</organism>
<sequence>MITKPMYGFLVLFFLFIFNQNLCYAQELPTTSGYTCNPNQFNPCQTYVLYRARGPEFLDLASIGDLFSVSRLMIANPSNISNPNTTLVNDQPLLVPITCSCNNINATFGSISYAGFNYTFKSGDTMYRISTTNFQNLTTYQSVQAVNPTVVPENIDIGQAIKFPVFCKCPNRTQPQIQTQTRFLISYVFQPADNISSIASRFGITPQSIREINGNNSKIFDTLFIPLSNLPNLTQPAAPNAPPPPPPAAAPVVDENDRKGAVIGLAIALGICGLLLILVVGLFYREKSVKKEKYSDVERQKSLYLGSKKGSFNKDVEVNLMADVSECLDKYKMYKIEQLWEATDGFDEGCLIQGSVYKGTIDGEVFAVKKMKWNAREELKILQKVNHGNLVKLEGFCIDPKEANCYLVYEYVENGSLHSWLHGEKTEKLSWKTRLRIATDVANGLLYIHEHTRPRVVHKDIKSSNILLDSNMRAKVANFGLAKSGCNAITMHIVGTQGYIAPEYLTDGIVSTKMDVFSFGVVLLELVSGKEAIDDEGKVLWAKVGDFSEGSEERKVRKLQEWMDESLLREEFTMESVVNVMGVAVSCLNKDPSRRPGMVEIVYALSKSIDLFSDVSEEGLSPRQVTAR</sequence>
<feature type="signal peptide" evidence="2">
    <location>
        <begin position="1"/>
        <end position="25"/>
    </location>
</feature>
<dbReference type="Proteomes" id="UP000823775">
    <property type="component" value="Unassembled WGS sequence"/>
</dbReference>
<dbReference type="InterPro" id="IPR056561">
    <property type="entry name" value="NFP_LYK_LysM1"/>
</dbReference>
<dbReference type="InterPro" id="IPR018392">
    <property type="entry name" value="LysM"/>
</dbReference>
<dbReference type="InterPro" id="IPR052611">
    <property type="entry name" value="Plant_RLK_LysM"/>
</dbReference>
<dbReference type="InterPro" id="IPR008271">
    <property type="entry name" value="Ser/Thr_kinase_AS"/>
</dbReference>
<dbReference type="Gene3D" id="1.10.510.10">
    <property type="entry name" value="Transferase(Phosphotransferase) domain 1"/>
    <property type="match status" value="1"/>
</dbReference>
<evidence type="ECO:0000313" key="5">
    <source>
        <dbReference type="EMBL" id="MCD7447430.1"/>
    </source>
</evidence>
<dbReference type="InterPro" id="IPR059143">
    <property type="entry name" value="NFP_LysM2"/>
</dbReference>
<feature type="domain" description="LysM" evidence="4">
    <location>
        <begin position="185"/>
        <end position="231"/>
    </location>
</feature>
<dbReference type="Pfam" id="PF01476">
    <property type="entry name" value="LysM"/>
    <property type="match status" value="1"/>
</dbReference>
<dbReference type="SUPFAM" id="SSF56112">
    <property type="entry name" value="Protein kinase-like (PK-like)"/>
    <property type="match status" value="1"/>
</dbReference>
<evidence type="ECO:0000259" key="3">
    <source>
        <dbReference type="PROSITE" id="PS50011"/>
    </source>
</evidence>
<dbReference type="InterPro" id="IPR036779">
    <property type="entry name" value="LysM_dom_sf"/>
</dbReference>
<accession>A0ABS8RKT6</accession>
<dbReference type="Pfam" id="PF00069">
    <property type="entry name" value="Pkinase"/>
    <property type="match status" value="1"/>
</dbReference>
<dbReference type="Pfam" id="PF23457">
    <property type="entry name" value="LysM2_NFP"/>
    <property type="match status" value="1"/>
</dbReference>
<dbReference type="InterPro" id="IPR000719">
    <property type="entry name" value="Prot_kinase_dom"/>
</dbReference>
<dbReference type="Gene3D" id="3.30.200.20">
    <property type="entry name" value="Phosphorylase Kinase, domain 1"/>
    <property type="match status" value="1"/>
</dbReference>
<feature type="transmembrane region" description="Helical" evidence="1">
    <location>
        <begin position="261"/>
        <end position="284"/>
    </location>
</feature>
<keyword evidence="1" id="KW-1133">Transmembrane helix</keyword>
<reference evidence="5 6" key="1">
    <citation type="journal article" date="2021" name="BMC Genomics">
        <title>Datura genome reveals duplications of psychoactive alkaloid biosynthetic genes and high mutation rate following tissue culture.</title>
        <authorList>
            <person name="Rajewski A."/>
            <person name="Carter-House D."/>
            <person name="Stajich J."/>
            <person name="Litt A."/>
        </authorList>
    </citation>
    <scope>NUCLEOTIDE SEQUENCE [LARGE SCALE GENOMIC DNA]</scope>
    <source>
        <strain evidence="5">AR-01</strain>
    </source>
</reference>
<dbReference type="PANTHER" id="PTHR45927">
    <property type="entry name" value="LYSM-DOMAIN RECEPTOR-LIKE KINASE-RELATED"/>
    <property type="match status" value="1"/>
</dbReference>
<feature type="chain" id="PRO_5045758502" evidence="2">
    <location>
        <begin position="26"/>
        <end position="628"/>
    </location>
</feature>
<dbReference type="PROSITE" id="PS51782">
    <property type="entry name" value="LYSM"/>
    <property type="match status" value="2"/>
</dbReference>
<evidence type="ECO:0000313" key="6">
    <source>
        <dbReference type="Proteomes" id="UP000823775"/>
    </source>
</evidence>
<gene>
    <name evidence="5" type="ORF">HAX54_029104</name>
</gene>
<dbReference type="InterPro" id="IPR011009">
    <property type="entry name" value="Kinase-like_dom_sf"/>
</dbReference>
<evidence type="ECO:0000256" key="1">
    <source>
        <dbReference type="SAM" id="Phobius"/>
    </source>
</evidence>
<dbReference type="Pfam" id="PF23446">
    <property type="entry name" value="LysM1_NFP_LYK"/>
    <property type="match status" value="1"/>
</dbReference>
<evidence type="ECO:0000256" key="2">
    <source>
        <dbReference type="SAM" id="SignalP"/>
    </source>
</evidence>
<proteinExistence type="predicted"/>
<name>A0ABS8RKT6_DATST</name>
<dbReference type="PANTHER" id="PTHR45927:SF15">
    <property type="entry name" value="SERINE_THREONINE RECEPTOR-LIKE KINASE NFP"/>
    <property type="match status" value="1"/>
</dbReference>
<keyword evidence="1" id="KW-0812">Transmembrane</keyword>
<comment type="caution">
    <text evidence="5">The sequence shown here is derived from an EMBL/GenBank/DDBJ whole genome shotgun (WGS) entry which is preliminary data.</text>
</comment>
<keyword evidence="6" id="KW-1185">Reference proteome</keyword>
<dbReference type="PROSITE" id="PS50011">
    <property type="entry name" value="PROTEIN_KINASE_DOM"/>
    <property type="match status" value="1"/>
</dbReference>
<dbReference type="SMART" id="SM00220">
    <property type="entry name" value="S_TKc"/>
    <property type="match status" value="1"/>
</dbReference>
<feature type="domain" description="LysM" evidence="4">
    <location>
        <begin position="116"/>
        <end position="163"/>
    </location>
</feature>